<dbReference type="PANTHER" id="PTHR11748:SF119">
    <property type="entry name" value="D-2-HYDROXYGLUTARATE DEHYDROGENASE"/>
    <property type="match status" value="1"/>
</dbReference>
<dbReference type="InterPro" id="IPR016166">
    <property type="entry name" value="FAD-bd_PCMH"/>
</dbReference>
<dbReference type="SUPFAM" id="SSF56176">
    <property type="entry name" value="FAD-binding/transporter-associated domain-like"/>
    <property type="match status" value="1"/>
</dbReference>
<dbReference type="InterPro" id="IPR036318">
    <property type="entry name" value="FAD-bd_PCMH-like_sf"/>
</dbReference>
<keyword evidence="5" id="KW-0560">Oxidoreductase</keyword>
<feature type="domain" description="4Fe-4S ferredoxin-type" evidence="8">
    <location>
        <begin position="601"/>
        <end position="632"/>
    </location>
</feature>
<keyword evidence="7" id="KW-0411">Iron-sulfur</keyword>
<reference evidence="10" key="1">
    <citation type="submission" date="2021-01" db="EMBL/GenBank/DDBJ databases">
        <title>Whole genome shotgun sequence of Cellulomonas pakistanensis NBRC 110800.</title>
        <authorList>
            <person name="Komaki H."/>
            <person name="Tamura T."/>
        </authorList>
    </citation>
    <scope>NUCLEOTIDE SEQUENCE</scope>
    <source>
        <strain evidence="10">NBRC 110800</strain>
    </source>
</reference>
<dbReference type="Pfam" id="PF02913">
    <property type="entry name" value="FAD-oxidase_C"/>
    <property type="match status" value="1"/>
</dbReference>
<keyword evidence="11" id="KW-1185">Reference proteome</keyword>
<evidence type="ECO:0000313" key="10">
    <source>
        <dbReference type="EMBL" id="GIG37113.1"/>
    </source>
</evidence>
<evidence type="ECO:0000256" key="3">
    <source>
        <dbReference type="ARBA" id="ARBA00022723"/>
    </source>
</evidence>
<dbReference type="PROSITE" id="PS51379">
    <property type="entry name" value="4FE4S_FER_2"/>
    <property type="match status" value="1"/>
</dbReference>
<dbReference type="Gene3D" id="3.30.465.10">
    <property type="match status" value="1"/>
</dbReference>
<gene>
    <name evidence="10" type="ORF">Cpa01nite_24940</name>
</gene>
<evidence type="ECO:0000256" key="5">
    <source>
        <dbReference type="ARBA" id="ARBA00023002"/>
    </source>
</evidence>
<dbReference type="GO" id="GO:0071949">
    <property type="term" value="F:FAD binding"/>
    <property type="evidence" value="ECO:0007669"/>
    <property type="project" value="InterPro"/>
</dbReference>
<dbReference type="Pfam" id="PF02754">
    <property type="entry name" value="CCG"/>
    <property type="match status" value="1"/>
</dbReference>
<dbReference type="GO" id="GO:0046872">
    <property type="term" value="F:metal ion binding"/>
    <property type="evidence" value="ECO:0007669"/>
    <property type="project" value="UniProtKB-KW"/>
</dbReference>
<dbReference type="RefSeq" id="WP_203669131.1">
    <property type="nucleotide sequence ID" value="NZ_BONO01000019.1"/>
</dbReference>
<dbReference type="GO" id="GO:0004458">
    <property type="term" value="F:D-lactate dehydrogenase (cytochrome) activity"/>
    <property type="evidence" value="ECO:0007669"/>
    <property type="project" value="TreeGrafter"/>
</dbReference>
<dbReference type="GO" id="GO:1903457">
    <property type="term" value="P:lactate catabolic process"/>
    <property type="evidence" value="ECO:0007669"/>
    <property type="project" value="TreeGrafter"/>
</dbReference>
<dbReference type="Pfam" id="PF13183">
    <property type="entry name" value="Fer4_8"/>
    <property type="match status" value="1"/>
</dbReference>
<dbReference type="Gene3D" id="3.30.70.2740">
    <property type="match status" value="1"/>
</dbReference>
<organism evidence="10 11">
    <name type="scientific">Cellulomonas pakistanensis</name>
    <dbReference type="NCBI Taxonomy" id="992287"/>
    <lineage>
        <taxon>Bacteria</taxon>
        <taxon>Bacillati</taxon>
        <taxon>Actinomycetota</taxon>
        <taxon>Actinomycetes</taxon>
        <taxon>Micrococcales</taxon>
        <taxon>Cellulomonadaceae</taxon>
        <taxon>Cellulomonas</taxon>
    </lineage>
</organism>
<evidence type="ECO:0000256" key="4">
    <source>
        <dbReference type="ARBA" id="ARBA00022827"/>
    </source>
</evidence>
<feature type="domain" description="FAD-binding PCMH-type" evidence="9">
    <location>
        <begin position="53"/>
        <end position="266"/>
    </location>
</feature>
<evidence type="ECO:0000256" key="2">
    <source>
        <dbReference type="ARBA" id="ARBA00022630"/>
    </source>
</evidence>
<dbReference type="GO" id="GO:0008720">
    <property type="term" value="F:D-lactate dehydrogenase (NAD+) activity"/>
    <property type="evidence" value="ECO:0007669"/>
    <property type="project" value="TreeGrafter"/>
</dbReference>
<accession>A0A919PCB7</accession>
<sequence length="986" mass="103091">MPTATSLPPGADPRTPPGADAAELVRALRAAVGGAVDDSSRRRAEYSTDASNYRVVPSVVVFPRDVDDALAALEVARGLGAPVTSRGGGTSVAGNAVGTGVVLDWSRHVNRVLDVDPEARTARVEPGVVMAMLQQTAAPHGLRFGPDPSTQARATLGGMIGNNACGPRAVAYGRTADNVLELDVVDGRGRRFTAGKGLDPVDGLDALVRAEMATIRTELGRFGRQVSGYSLEHLLPENGADLAKALVGTEGTVVTLLGATVRLVPVSAAPVLVVLGYPDMATAADAVPALLAHKPLAVEGMDARLVDVVRRVKGAAAVPPLPEGAGWLMCEVGGDTVDDALARAQALAADAGTRAVGVFPPGPEAAAMWRIREDGAGLGGRTPSGEQAWPGFEDSAVPPERLGAYLRELEALMARHGVDGLAYGHFGDGCVHLRLDVPMERSGDPMRAFMTDAAHLVASHGGSLSGEHGDGRARSELLPVMYSPEAIGAFEAFKALLDPDDLLNPGVLVRPRPLDADLRRPHARPVPAGHGGFAFGHDHGDFTTAVHRCVGVGKCRADSSAAGGFMCPSYLATKDEKDSTRGRARVLQEMANGTLVTRGWSSPEVHDVLDLCLSCKACSSDCPAGVDMAQYKAEVLHRTYRGRLRPVNHYALGWLPRWTRLVTGVPGLARLANAVLGVRPLAKVVLKLGGMDTRREMVSFAPAPFRARVRRGEVAARRGSAPASQGAGALSVTGTSGRPPVLLWTDSFSDGLAPSVPVAAVQVLRAAGYEVLVPEQEACCGLTWISTGQLDGARKRLTHLLEVLGPYAVNGVPIVGLEPSCTAVLRSDLLDLLPDDPRAVAVARATRTLAELLTAPAPVGPGDRWQLPDLSDVTAVVQPHCHHHSVMTYTADRTLLTEAGASFSTLAGCCGLAGNFGMEAGHYDVSVQVAERALLPALREAAPGDVYLADGYSCRTQADQLAGVRGVHLAELLAAHLPAAAERTPR</sequence>
<dbReference type="EMBL" id="BONO01000019">
    <property type="protein sequence ID" value="GIG37113.1"/>
    <property type="molecule type" value="Genomic_DNA"/>
</dbReference>
<evidence type="ECO:0000256" key="1">
    <source>
        <dbReference type="ARBA" id="ARBA00001974"/>
    </source>
</evidence>
<dbReference type="InterPro" id="IPR004017">
    <property type="entry name" value="Cys_rich_dom"/>
</dbReference>
<evidence type="ECO:0000256" key="7">
    <source>
        <dbReference type="ARBA" id="ARBA00023014"/>
    </source>
</evidence>
<dbReference type="AlphaFoldDB" id="A0A919PCB7"/>
<proteinExistence type="predicted"/>
<keyword evidence="3" id="KW-0479">Metal-binding</keyword>
<protein>
    <submittedName>
        <fullName evidence="10">Lactate dehydrogenase</fullName>
    </submittedName>
</protein>
<evidence type="ECO:0000259" key="9">
    <source>
        <dbReference type="PROSITE" id="PS51387"/>
    </source>
</evidence>
<dbReference type="GO" id="GO:0051536">
    <property type="term" value="F:iron-sulfur cluster binding"/>
    <property type="evidence" value="ECO:0007669"/>
    <property type="project" value="UniProtKB-KW"/>
</dbReference>
<dbReference type="PANTHER" id="PTHR11748">
    <property type="entry name" value="D-LACTATE DEHYDROGENASE"/>
    <property type="match status" value="1"/>
</dbReference>
<name>A0A919PCB7_9CELL</name>
<dbReference type="InterPro" id="IPR017896">
    <property type="entry name" value="4Fe4S_Fe-S-bd"/>
</dbReference>
<keyword evidence="2" id="KW-0285">Flavoprotein</keyword>
<evidence type="ECO:0000259" key="8">
    <source>
        <dbReference type="PROSITE" id="PS51379"/>
    </source>
</evidence>
<dbReference type="InterPro" id="IPR016164">
    <property type="entry name" value="FAD-linked_Oxase-like_C"/>
</dbReference>
<dbReference type="InterPro" id="IPR017900">
    <property type="entry name" value="4Fe4S_Fe_S_CS"/>
</dbReference>
<keyword evidence="6" id="KW-0408">Iron</keyword>
<keyword evidence="4" id="KW-0274">FAD</keyword>
<dbReference type="InterPro" id="IPR016169">
    <property type="entry name" value="FAD-bd_PCMH_sub2"/>
</dbReference>
<dbReference type="PROSITE" id="PS51387">
    <property type="entry name" value="FAD_PCMH"/>
    <property type="match status" value="1"/>
</dbReference>
<dbReference type="PROSITE" id="PS00198">
    <property type="entry name" value="4FE4S_FER_1"/>
    <property type="match status" value="1"/>
</dbReference>
<dbReference type="SUPFAM" id="SSF55103">
    <property type="entry name" value="FAD-linked oxidases, C-terminal domain"/>
    <property type="match status" value="1"/>
</dbReference>
<comment type="caution">
    <text evidence="10">The sequence shown here is derived from an EMBL/GenBank/DDBJ whole genome shotgun (WGS) entry which is preliminary data.</text>
</comment>
<dbReference type="Pfam" id="PF01565">
    <property type="entry name" value="FAD_binding_4"/>
    <property type="match status" value="1"/>
</dbReference>
<dbReference type="InterPro" id="IPR004113">
    <property type="entry name" value="FAD-bd_oxidored_4_C"/>
</dbReference>
<comment type="cofactor">
    <cofactor evidence="1">
        <name>FAD</name>
        <dbReference type="ChEBI" id="CHEBI:57692"/>
    </cofactor>
</comment>
<dbReference type="SUPFAM" id="SSF46548">
    <property type="entry name" value="alpha-helical ferredoxin"/>
    <property type="match status" value="1"/>
</dbReference>
<dbReference type="InterPro" id="IPR006094">
    <property type="entry name" value="Oxid_FAD_bind_N"/>
</dbReference>
<evidence type="ECO:0000313" key="11">
    <source>
        <dbReference type="Proteomes" id="UP000642125"/>
    </source>
</evidence>
<evidence type="ECO:0000256" key="6">
    <source>
        <dbReference type="ARBA" id="ARBA00023004"/>
    </source>
</evidence>
<dbReference type="Proteomes" id="UP000642125">
    <property type="component" value="Unassembled WGS sequence"/>
</dbReference>